<dbReference type="InterPro" id="IPR033138">
    <property type="entry name" value="Cu_oxidase_CS"/>
</dbReference>
<dbReference type="InterPro" id="IPR002355">
    <property type="entry name" value="Cu_oxidase_Cu_BS"/>
</dbReference>
<evidence type="ECO:0000313" key="12">
    <source>
        <dbReference type="Proteomes" id="UP000244855"/>
    </source>
</evidence>
<dbReference type="EMBL" id="KZ805678">
    <property type="protein sequence ID" value="PVH92490.1"/>
    <property type="molecule type" value="Genomic_DNA"/>
</dbReference>
<keyword evidence="6" id="KW-0325">Glycoprotein</keyword>
<dbReference type="FunFam" id="2.60.40.420:FF:000038">
    <property type="entry name" value="Extracellular dihydrogeodin oxidase/laccase"/>
    <property type="match status" value="1"/>
</dbReference>
<keyword evidence="12" id="KW-1185">Reference proteome</keyword>
<evidence type="ECO:0000259" key="10">
    <source>
        <dbReference type="Pfam" id="PF07732"/>
    </source>
</evidence>
<evidence type="ECO:0000256" key="6">
    <source>
        <dbReference type="ARBA" id="ARBA00023180"/>
    </source>
</evidence>
<evidence type="ECO:0000256" key="4">
    <source>
        <dbReference type="ARBA" id="ARBA00023002"/>
    </source>
</evidence>
<feature type="domain" description="Plastocyanin-like" evidence="8">
    <location>
        <begin position="197"/>
        <end position="347"/>
    </location>
</feature>
<evidence type="ECO:0000256" key="3">
    <source>
        <dbReference type="ARBA" id="ARBA00022737"/>
    </source>
</evidence>
<dbReference type="CDD" id="cd13880">
    <property type="entry name" value="CuRO_2_MaLCC_like"/>
    <property type="match status" value="1"/>
</dbReference>
<dbReference type="FunFam" id="2.60.40.420:FF:000021">
    <property type="entry name" value="Extracellular dihydrogeodin oxidase/laccase"/>
    <property type="match status" value="1"/>
</dbReference>
<dbReference type="OrthoDB" id="2121828at2759"/>
<keyword evidence="5" id="KW-0186">Copper</keyword>
<comment type="similarity">
    <text evidence="1">Belongs to the multicopper oxidase family.</text>
</comment>
<evidence type="ECO:0000256" key="7">
    <source>
        <dbReference type="SAM" id="SignalP"/>
    </source>
</evidence>
<dbReference type="GO" id="GO:0016491">
    <property type="term" value="F:oxidoreductase activity"/>
    <property type="evidence" value="ECO:0007669"/>
    <property type="project" value="UniProtKB-KW"/>
</dbReference>
<evidence type="ECO:0000256" key="5">
    <source>
        <dbReference type="ARBA" id="ARBA00023008"/>
    </source>
</evidence>
<sequence length="582" mass="64056">MTALKFCLAVAMFMSASSNAASIGAEKAMVKRAACNGNTANDRGSWCDFSIDTNWYDEVPDTGVTREYWLELIETELAPDGFTRSVMTVNGTIPGPTITADWGDELVIHVKNSLSINGTSIHWHGIRQNHTNQNDGVVSITQCASAPGDTYTYRFRATQYGTTWYHSHFSLQAWDGIFGSMVINGPATANYEVDAGPIIIADWFHETAFSLANQALTGAPPTANNGLINGTNVFGDDGSANQTGSRFALDFTSGTSYRLRLINVAIDSHWKFMIDNHTLTVIAIDLVPIEPFTTNIVDIGIAQRYDVIVTADQGAVAKDFWLRFIPQSSCSANDMADNIRGIIHYDGSTGTPNTTQYNFTDECVDMDMSLFVPRVALDVPSDHFYQEIEDVGLSFTTEGTFRWTINGSTMDVQWGDPTVLQILNNDTSFETSQNVIRLDEAEEWAYIIIETTLAVTHPIHVHGHDFYLLAQGTGSFSNDTSLKLTNPPRRDVAMLPASGHVVLAWKTDNPGAWLVHCHIGWHTVAGLAFQFAERISDIPSVIDQNSLSQTCSTWSTFATQNNIVVDDSAFSLLLLYYTSHSN</sequence>
<name>A0A2V1D371_9PLEO</name>
<dbReference type="InterPro" id="IPR008972">
    <property type="entry name" value="Cupredoxin"/>
</dbReference>
<dbReference type="InterPro" id="IPR011706">
    <property type="entry name" value="Cu-oxidase_C"/>
</dbReference>
<dbReference type="InterPro" id="IPR001117">
    <property type="entry name" value="Cu-oxidase_2nd"/>
</dbReference>
<dbReference type="PANTHER" id="PTHR11709:SF502">
    <property type="entry name" value="MULTICOPPER OXIDASE"/>
    <property type="match status" value="1"/>
</dbReference>
<dbReference type="Gene3D" id="2.60.40.420">
    <property type="entry name" value="Cupredoxins - blue copper proteins"/>
    <property type="match status" value="3"/>
</dbReference>
<dbReference type="PROSITE" id="PS00079">
    <property type="entry name" value="MULTICOPPER_OXIDASE1"/>
    <property type="match status" value="1"/>
</dbReference>
<keyword evidence="7" id="KW-0732">Signal</keyword>
<dbReference type="Pfam" id="PF00394">
    <property type="entry name" value="Cu-oxidase"/>
    <property type="match status" value="1"/>
</dbReference>
<keyword evidence="3" id="KW-0677">Repeat</keyword>
<reference evidence="11 12" key="1">
    <citation type="journal article" date="2018" name="Sci. Rep.">
        <title>Comparative genomics provides insights into the lifestyle and reveals functional heterogeneity of dark septate endophytic fungi.</title>
        <authorList>
            <person name="Knapp D.G."/>
            <person name="Nemeth J.B."/>
            <person name="Barry K."/>
            <person name="Hainaut M."/>
            <person name="Henrissat B."/>
            <person name="Johnson J."/>
            <person name="Kuo A."/>
            <person name="Lim J.H.P."/>
            <person name="Lipzen A."/>
            <person name="Nolan M."/>
            <person name="Ohm R.A."/>
            <person name="Tamas L."/>
            <person name="Grigoriev I.V."/>
            <person name="Spatafora J.W."/>
            <person name="Nagy L.G."/>
            <person name="Kovacs G.M."/>
        </authorList>
    </citation>
    <scope>NUCLEOTIDE SEQUENCE [LARGE SCALE GENOMIC DNA]</scope>
    <source>
        <strain evidence="11 12">DSE2036</strain>
    </source>
</reference>
<dbReference type="GO" id="GO:0005507">
    <property type="term" value="F:copper ion binding"/>
    <property type="evidence" value="ECO:0007669"/>
    <property type="project" value="InterPro"/>
</dbReference>
<evidence type="ECO:0000256" key="1">
    <source>
        <dbReference type="ARBA" id="ARBA00010609"/>
    </source>
</evidence>
<dbReference type="PANTHER" id="PTHR11709">
    <property type="entry name" value="MULTI-COPPER OXIDASE"/>
    <property type="match status" value="1"/>
</dbReference>
<dbReference type="SUPFAM" id="SSF49503">
    <property type="entry name" value="Cupredoxins"/>
    <property type="match status" value="3"/>
</dbReference>
<keyword evidence="2" id="KW-0479">Metal-binding</keyword>
<feature type="domain" description="Plastocyanin-like" evidence="9">
    <location>
        <begin position="412"/>
        <end position="534"/>
    </location>
</feature>
<dbReference type="CDD" id="cd13901">
    <property type="entry name" value="CuRO_3_MaLCC_like"/>
    <property type="match status" value="1"/>
</dbReference>
<feature type="domain" description="Plastocyanin-like" evidence="10">
    <location>
        <begin position="75"/>
        <end position="186"/>
    </location>
</feature>
<gene>
    <name evidence="11" type="ORF">DM02DRAFT_699536</name>
</gene>
<dbReference type="Proteomes" id="UP000244855">
    <property type="component" value="Unassembled WGS sequence"/>
</dbReference>
<proteinExistence type="inferred from homology"/>
<protein>
    <submittedName>
        <fullName evidence="11">Laccase-like multicopper oxidase</fullName>
    </submittedName>
</protein>
<evidence type="ECO:0000259" key="9">
    <source>
        <dbReference type="Pfam" id="PF07731"/>
    </source>
</evidence>
<evidence type="ECO:0000313" key="11">
    <source>
        <dbReference type="EMBL" id="PVH92490.1"/>
    </source>
</evidence>
<dbReference type="PROSITE" id="PS00080">
    <property type="entry name" value="MULTICOPPER_OXIDASE2"/>
    <property type="match status" value="1"/>
</dbReference>
<dbReference type="InterPro" id="IPR045087">
    <property type="entry name" value="Cu-oxidase_fam"/>
</dbReference>
<dbReference type="CDD" id="cd13854">
    <property type="entry name" value="CuRO_1_MaLCC_like"/>
    <property type="match status" value="1"/>
</dbReference>
<feature type="chain" id="PRO_5015895530" evidence="7">
    <location>
        <begin position="21"/>
        <end position="582"/>
    </location>
</feature>
<dbReference type="STRING" id="97972.A0A2V1D371"/>
<feature type="signal peptide" evidence="7">
    <location>
        <begin position="1"/>
        <end position="20"/>
    </location>
</feature>
<dbReference type="Pfam" id="PF07732">
    <property type="entry name" value="Cu-oxidase_3"/>
    <property type="match status" value="1"/>
</dbReference>
<dbReference type="AlphaFoldDB" id="A0A2V1D371"/>
<dbReference type="Pfam" id="PF07731">
    <property type="entry name" value="Cu-oxidase_2"/>
    <property type="match status" value="1"/>
</dbReference>
<accession>A0A2V1D371</accession>
<evidence type="ECO:0000256" key="2">
    <source>
        <dbReference type="ARBA" id="ARBA00022723"/>
    </source>
</evidence>
<evidence type="ECO:0000259" key="8">
    <source>
        <dbReference type="Pfam" id="PF00394"/>
    </source>
</evidence>
<organism evidence="11 12">
    <name type="scientific">Periconia macrospinosa</name>
    <dbReference type="NCBI Taxonomy" id="97972"/>
    <lineage>
        <taxon>Eukaryota</taxon>
        <taxon>Fungi</taxon>
        <taxon>Dikarya</taxon>
        <taxon>Ascomycota</taxon>
        <taxon>Pezizomycotina</taxon>
        <taxon>Dothideomycetes</taxon>
        <taxon>Pleosporomycetidae</taxon>
        <taxon>Pleosporales</taxon>
        <taxon>Massarineae</taxon>
        <taxon>Periconiaceae</taxon>
        <taxon>Periconia</taxon>
    </lineage>
</organism>
<keyword evidence="4" id="KW-0560">Oxidoreductase</keyword>
<dbReference type="InterPro" id="IPR011707">
    <property type="entry name" value="Cu-oxidase-like_N"/>
</dbReference>